<feature type="domain" description="AMP-dependent synthetase/ligase" evidence="6">
    <location>
        <begin position="94"/>
        <end position="475"/>
    </location>
</feature>
<feature type="domain" description="Acetyl-coenzyme A synthetase N-terminal" evidence="8">
    <location>
        <begin position="33"/>
        <end position="87"/>
    </location>
</feature>
<evidence type="ECO:0000256" key="3">
    <source>
        <dbReference type="ARBA" id="ARBA00040004"/>
    </source>
</evidence>
<evidence type="ECO:0000256" key="4">
    <source>
        <dbReference type="ARBA" id="ARBA00042755"/>
    </source>
</evidence>
<gene>
    <name evidence="9" type="ORF">XYLVIOL_LOCUS4282</name>
</gene>
<dbReference type="Proteomes" id="UP001642520">
    <property type="component" value="Unassembled WGS sequence"/>
</dbReference>
<dbReference type="Pfam" id="PF00501">
    <property type="entry name" value="AMP-binding"/>
    <property type="match status" value="1"/>
</dbReference>
<dbReference type="Pfam" id="PF13193">
    <property type="entry name" value="AMP-binding_C"/>
    <property type="match status" value="1"/>
</dbReference>
<accession>A0ABP1NGB4</accession>
<comment type="caution">
    <text evidence="9">The sequence shown here is derived from an EMBL/GenBank/DDBJ whole genome shotgun (WGS) entry which is preliminary data.</text>
</comment>
<comment type="catalytic activity">
    <reaction evidence="5">
        <text>butanoate + ATP + CoA = butanoyl-CoA + AMP + diphosphate</text>
        <dbReference type="Rhea" id="RHEA:46172"/>
        <dbReference type="ChEBI" id="CHEBI:17968"/>
        <dbReference type="ChEBI" id="CHEBI:30616"/>
        <dbReference type="ChEBI" id="CHEBI:33019"/>
        <dbReference type="ChEBI" id="CHEBI:57287"/>
        <dbReference type="ChEBI" id="CHEBI:57371"/>
        <dbReference type="ChEBI" id="CHEBI:456215"/>
    </reaction>
    <physiologicalReaction direction="left-to-right" evidence="5">
        <dbReference type="Rhea" id="RHEA:46173"/>
    </physiologicalReaction>
</comment>
<dbReference type="EMBL" id="CAXAJV020001290">
    <property type="protein sequence ID" value="CAL7940054.1"/>
    <property type="molecule type" value="Genomic_DNA"/>
</dbReference>
<evidence type="ECO:0000259" key="6">
    <source>
        <dbReference type="Pfam" id="PF00501"/>
    </source>
</evidence>
<dbReference type="InterPro" id="IPR000873">
    <property type="entry name" value="AMP-dep_synth/lig_dom"/>
</dbReference>
<feature type="domain" description="AMP-binding enzyme C-terminal" evidence="7">
    <location>
        <begin position="541"/>
        <end position="619"/>
    </location>
</feature>
<dbReference type="InterPro" id="IPR025110">
    <property type="entry name" value="AMP-bd_C"/>
</dbReference>
<evidence type="ECO:0000259" key="8">
    <source>
        <dbReference type="Pfam" id="PF16177"/>
    </source>
</evidence>
<dbReference type="Gene3D" id="3.40.50.12780">
    <property type="entry name" value="N-terminal domain of ligase-like"/>
    <property type="match status" value="1"/>
</dbReference>
<evidence type="ECO:0000313" key="10">
    <source>
        <dbReference type="Proteomes" id="UP001642520"/>
    </source>
</evidence>
<dbReference type="InterPro" id="IPR045851">
    <property type="entry name" value="AMP-bd_C_sf"/>
</dbReference>
<protein>
    <recommendedName>
        <fullName evidence="3">Acyl-CoA synthetase short-chain family member 3, mitochondrial</fullName>
        <ecNumber evidence="2">6.2.1.1</ecNumber>
    </recommendedName>
    <alternativeName>
        <fullName evidence="4">Acetate--CoA ligase 3</fullName>
    </alternativeName>
</protein>
<dbReference type="SUPFAM" id="SSF56801">
    <property type="entry name" value="Acetyl-CoA synthetase-like"/>
    <property type="match status" value="1"/>
</dbReference>
<sequence>MSFQPLMAISKDLQNNDETDYIVNPHHIPCLKYDEAYKESLENPEKFWGEVSQCVDWSKPWRKVLDKSKYPFTKWFIDGELNACYNAVDRHVHAGNGNKVALIHDSPQTSSIQRVTYNELLEKTSLLAGALADMGVRKGDVVIIYMPLIPETIMAILATTRLGAVHSVVFGGFAANELATRINHARPKVVIAASCGLEPSKVIQYTIMLNGAMNLISVEKPRCIIFQRKNIWQSPLLEDQFDWDDVLKKSKPHPCQPVEANEPLYILYTSGTTGQPKGILRTIGGHLVTVCWTMKTVYGMDKDAVWWVASDMGWVVGHSYICYGPLLYGATSVLYEGKPDRTPDAAQYFRVIEKHNVNALFCVPTALRVIKRADPDRSISTKYSTKSLKTIFVAGEFCDYDTKIWAEKAFNVPILNNWWQSETGHPITSLCLGYGHNPSLPKYSTGLPVPGYHIDILREDNSEAEAHEMGRIVIKLPLPPGCISTLYKADERFEEIYFSTFRGYYDTMDVGYKDEFGYVYVMARDDDVINVAGHRLSTAALEDVIMAHPDIIDAAVVGVPDPTKGEVPLCLYTMRQETQKNEKQINDELVARVRTLIGPIASFRIAAAVRALPRTRSGKIIRKSIANLARSKLVKISSAIEDASVYREIKEVLQKLGYAKLAPDPQ</sequence>
<evidence type="ECO:0000313" key="9">
    <source>
        <dbReference type="EMBL" id="CAL7940054.1"/>
    </source>
</evidence>
<dbReference type="InterPro" id="IPR042099">
    <property type="entry name" value="ANL_N_sf"/>
</dbReference>
<evidence type="ECO:0000256" key="1">
    <source>
        <dbReference type="ARBA" id="ARBA00006432"/>
    </source>
</evidence>
<evidence type="ECO:0000259" key="7">
    <source>
        <dbReference type="Pfam" id="PF13193"/>
    </source>
</evidence>
<comment type="similarity">
    <text evidence="1">Belongs to the ATP-dependent AMP-binding enzyme family.</text>
</comment>
<dbReference type="InterPro" id="IPR020845">
    <property type="entry name" value="AMP-binding_CS"/>
</dbReference>
<dbReference type="EC" id="6.2.1.1" evidence="2"/>
<name>A0ABP1NGB4_XYLVO</name>
<evidence type="ECO:0000256" key="5">
    <source>
        <dbReference type="ARBA" id="ARBA00047935"/>
    </source>
</evidence>
<organism evidence="9 10">
    <name type="scientific">Xylocopa violacea</name>
    <name type="common">Violet carpenter bee</name>
    <name type="synonym">Apis violacea</name>
    <dbReference type="NCBI Taxonomy" id="135666"/>
    <lineage>
        <taxon>Eukaryota</taxon>
        <taxon>Metazoa</taxon>
        <taxon>Ecdysozoa</taxon>
        <taxon>Arthropoda</taxon>
        <taxon>Hexapoda</taxon>
        <taxon>Insecta</taxon>
        <taxon>Pterygota</taxon>
        <taxon>Neoptera</taxon>
        <taxon>Endopterygota</taxon>
        <taxon>Hymenoptera</taxon>
        <taxon>Apocrita</taxon>
        <taxon>Aculeata</taxon>
        <taxon>Apoidea</taxon>
        <taxon>Anthophila</taxon>
        <taxon>Apidae</taxon>
        <taxon>Xylocopa</taxon>
        <taxon>Xylocopa</taxon>
    </lineage>
</organism>
<dbReference type="PANTHER" id="PTHR43347">
    <property type="entry name" value="ACYL-COA SYNTHETASE"/>
    <property type="match status" value="1"/>
</dbReference>
<dbReference type="PANTHER" id="PTHR43347:SF3">
    <property type="entry name" value="ACYL-COA SYNTHETASE SHORT-CHAIN FAMILY MEMBER 3, MITOCHONDRIAL"/>
    <property type="match status" value="1"/>
</dbReference>
<dbReference type="InterPro" id="IPR032387">
    <property type="entry name" value="ACAS_N"/>
</dbReference>
<dbReference type="Pfam" id="PF16177">
    <property type="entry name" value="ACAS_N"/>
    <property type="match status" value="1"/>
</dbReference>
<reference evidence="9 10" key="1">
    <citation type="submission" date="2024-08" db="EMBL/GenBank/DDBJ databases">
        <authorList>
            <person name="Will J Nash"/>
            <person name="Angela Man"/>
            <person name="Seanna McTaggart"/>
            <person name="Kendall Baker"/>
            <person name="Tom Barker"/>
            <person name="Leah Catchpole"/>
            <person name="Alex Durrant"/>
            <person name="Karim Gharbi"/>
            <person name="Naomi Irish"/>
            <person name="Gemy Kaithakottil"/>
            <person name="Debby Ku"/>
            <person name="Aaliyah Providence"/>
            <person name="Felix Shaw"/>
            <person name="David Swarbreck"/>
            <person name="Chris Watkins"/>
            <person name="Ann M. McCartney"/>
            <person name="Giulio Formenti"/>
            <person name="Alice Mouton"/>
            <person name="Noel Vella"/>
            <person name="Bjorn M von Reumont"/>
            <person name="Adriana Vella"/>
            <person name="Wilfried Haerty"/>
        </authorList>
    </citation>
    <scope>NUCLEOTIDE SEQUENCE [LARGE SCALE GENOMIC DNA]</scope>
</reference>
<dbReference type="Gene3D" id="3.30.300.30">
    <property type="match status" value="1"/>
</dbReference>
<evidence type="ECO:0000256" key="2">
    <source>
        <dbReference type="ARBA" id="ARBA00013275"/>
    </source>
</evidence>
<proteinExistence type="inferred from homology"/>
<dbReference type="PROSITE" id="PS00455">
    <property type="entry name" value="AMP_BINDING"/>
    <property type="match status" value="1"/>
</dbReference>
<keyword evidence="10" id="KW-1185">Reference proteome</keyword>